<accession>A0A5R8NHX3</accession>
<dbReference type="AlphaFoldDB" id="A0A5R8NHX3"/>
<dbReference type="Proteomes" id="UP000306378">
    <property type="component" value="Unassembled WGS sequence"/>
</dbReference>
<proteinExistence type="predicted"/>
<feature type="transmembrane region" description="Helical" evidence="1">
    <location>
        <begin position="154"/>
        <end position="177"/>
    </location>
</feature>
<dbReference type="Pfam" id="PF11139">
    <property type="entry name" value="SfLAP"/>
    <property type="match status" value="1"/>
</dbReference>
<name>A0A5R8NHX3_9NOCA</name>
<feature type="transmembrane region" description="Helical" evidence="1">
    <location>
        <begin position="42"/>
        <end position="68"/>
    </location>
</feature>
<dbReference type="EMBL" id="VBUT01000008">
    <property type="protein sequence ID" value="TLF75295.1"/>
    <property type="molecule type" value="Genomic_DNA"/>
</dbReference>
<feature type="transmembrane region" description="Helical" evidence="1">
    <location>
        <begin position="198"/>
        <end position="216"/>
    </location>
</feature>
<protein>
    <recommendedName>
        <fullName evidence="4">GAP family protein</fullName>
    </recommendedName>
</protein>
<evidence type="ECO:0000256" key="1">
    <source>
        <dbReference type="SAM" id="Phobius"/>
    </source>
</evidence>
<dbReference type="InterPro" id="IPR021315">
    <property type="entry name" value="Gap/Sap"/>
</dbReference>
<keyword evidence="1" id="KW-1133">Transmembrane helix</keyword>
<comment type="caution">
    <text evidence="2">The sequence shown here is derived from an EMBL/GenBank/DDBJ whole genome shotgun (WGS) entry which is preliminary data.</text>
</comment>
<evidence type="ECO:0008006" key="4">
    <source>
        <dbReference type="Google" id="ProtNLM"/>
    </source>
</evidence>
<evidence type="ECO:0000313" key="3">
    <source>
        <dbReference type="Proteomes" id="UP000306378"/>
    </source>
</evidence>
<keyword evidence="1" id="KW-0472">Membrane</keyword>
<gene>
    <name evidence="2" type="ORF">FEK34_21340</name>
</gene>
<sequence>MLALLLALAGFAFIDSLDLLLVGVTTAIVFDSKLGRRSPVPGGLSFIAGVFAVTTTFGLLAVLGINFLTGWFDVRLTPTVRAWGELAIGLALIAVACLPAGARAEPPPWATAFRRKPWLLGIVGVAIGLAQAPTAIPYLAGLAMISARDPLPPLWPVIVVAYCALALLPPLLVLVLATRRSPGAQRGYRKVVRVLRTYGPVSVRVVFVVLGLALVVDAGVHYRHLW</sequence>
<organism evidence="2 3">
    <name type="scientific">Nocardia cyriacigeorgica</name>
    <dbReference type="NCBI Taxonomy" id="135487"/>
    <lineage>
        <taxon>Bacteria</taxon>
        <taxon>Bacillati</taxon>
        <taxon>Actinomycetota</taxon>
        <taxon>Actinomycetes</taxon>
        <taxon>Mycobacteriales</taxon>
        <taxon>Nocardiaceae</taxon>
        <taxon>Nocardia</taxon>
    </lineage>
</organism>
<reference evidence="2 3" key="1">
    <citation type="submission" date="2019-05" db="EMBL/GenBank/DDBJ databases">
        <title>Genomes sequences of two Nocardia cyriacigeorgica environmental isolates, type strains Nocardia asteroides ATCC 19247 and Nocardia cyriacigeorgica DSM 44484.</title>
        <authorList>
            <person name="Vautrin F."/>
            <person name="Bergeron E."/>
            <person name="Dubost A."/>
            <person name="Abrouk D."/>
            <person name="Rodriguez Nava V."/>
            <person name="Pujic P."/>
        </authorList>
    </citation>
    <scope>NUCLEOTIDE SEQUENCE [LARGE SCALE GENOMIC DNA]</scope>
    <source>
        <strain evidence="2 3">EML 446</strain>
    </source>
</reference>
<feature type="transmembrane region" description="Helical" evidence="1">
    <location>
        <begin position="118"/>
        <end position="142"/>
    </location>
</feature>
<evidence type="ECO:0000313" key="2">
    <source>
        <dbReference type="EMBL" id="TLF75295.1"/>
    </source>
</evidence>
<keyword evidence="1" id="KW-0812">Transmembrane</keyword>
<feature type="transmembrane region" description="Helical" evidence="1">
    <location>
        <begin position="6"/>
        <end position="30"/>
    </location>
</feature>
<dbReference type="RefSeq" id="WP_138450305.1">
    <property type="nucleotide sequence ID" value="NZ_VBUT01000008.1"/>
</dbReference>